<feature type="transmembrane region" description="Helical" evidence="1">
    <location>
        <begin position="89"/>
        <end position="107"/>
    </location>
</feature>
<dbReference type="EMBL" id="UNRR01000014">
    <property type="protein sequence ID" value="SYZ78239.1"/>
    <property type="molecule type" value="Genomic_DNA"/>
</dbReference>
<keyword evidence="1" id="KW-0472">Membrane</keyword>
<feature type="transmembrane region" description="Helical" evidence="1">
    <location>
        <begin position="113"/>
        <end position="131"/>
    </location>
</feature>
<name>A0A383TF08_9LACT</name>
<evidence type="ECO:0000256" key="1">
    <source>
        <dbReference type="SAM" id="Phobius"/>
    </source>
</evidence>
<reference evidence="3" key="1">
    <citation type="submission" date="2018-05" db="EMBL/GenBank/DDBJ databases">
        <authorList>
            <person name="Strepis N."/>
        </authorList>
    </citation>
    <scope>NUCLEOTIDE SEQUENCE [LARGE SCALE GENOMIC DNA]</scope>
</reference>
<feature type="transmembrane region" description="Helical" evidence="1">
    <location>
        <begin position="30"/>
        <end position="48"/>
    </location>
</feature>
<keyword evidence="1" id="KW-0812">Transmembrane</keyword>
<accession>A0A383TF08</accession>
<feature type="transmembrane region" description="Helical" evidence="1">
    <location>
        <begin position="7"/>
        <end position="24"/>
    </location>
</feature>
<evidence type="ECO:0000313" key="3">
    <source>
        <dbReference type="Proteomes" id="UP000262072"/>
    </source>
</evidence>
<dbReference type="AlphaFoldDB" id="A0A383TF08"/>
<dbReference type="RefSeq" id="WP_119092854.1">
    <property type="nucleotide sequence ID" value="NZ_UNRR01000014.1"/>
</dbReference>
<organism evidence="2 3">
    <name type="scientific">Trichococcus shcherbakoviae</name>
    <dbReference type="NCBI Taxonomy" id="2094020"/>
    <lineage>
        <taxon>Bacteria</taxon>
        <taxon>Bacillati</taxon>
        <taxon>Bacillota</taxon>
        <taxon>Bacilli</taxon>
        <taxon>Lactobacillales</taxon>
        <taxon>Carnobacteriaceae</taxon>
        <taxon>Trichococcus</taxon>
    </lineage>
</organism>
<keyword evidence="1" id="KW-1133">Transmembrane helix</keyword>
<protein>
    <submittedName>
        <fullName evidence="2">Uncharacterized protein</fullName>
    </submittedName>
</protein>
<sequence length="138" mass="16211">MTKEKTYLISYYIFSILVLILGVFPDYFSIPNHLSLGFFCAGVAGFIFSTHQTKRLSSFTKNPIKYDIEKREKVDERNNLIIQYSKAKTFDISFYLFLATLLGFIILNEFEVVLVLSIFYLVTFLIFLWNISNQQRNM</sequence>
<dbReference type="Proteomes" id="UP000262072">
    <property type="component" value="Unassembled WGS sequence"/>
</dbReference>
<evidence type="ECO:0000313" key="2">
    <source>
        <dbReference type="EMBL" id="SYZ78239.1"/>
    </source>
</evidence>
<proteinExistence type="predicted"/>
<gene>
    <name evidence="2" type="ORF">TART1_1022</name>
</gene>